<dbReference type="PANTHER" id="PTHR11496:SF102">
    <property type="entry name" value="ALCOHOL DEHYDROGENASE 4"/>
    <property type="match status" value="1"/>
</dbReference>
<dbReference type="STRING" id="1797291.A2V47_06240"/>
<sequence>MEFYAPGKIIFGPGGLSQVGAEAKRLGSKVLVVLGRSAMRKSGALDRLIHLLKGNNLEYIIYENIPSDPTVETVDTGASLAQKGGCNLVIALGGGSVMDTGKAISAMAANEGSVADYQEIEGKGRKFKTKPLPFIAIPTTSGTGSETTSNAVITNTKLSLKKSIRDFSLIPEVALVDPELTLSLPPRITAICGGDALTQCIESYLGKKSQEITDALALHAIGLIGKSLVKAVKEGKNLEARTDMAMAALLSGLCLSNSGLGAAHALSHPLGVYYKIPHGLSCAVLLPYVMEYNLPVVTKKLVKIAQSLGEDISLLSETEAAQKAVEKIKEILAAVGIKENLSGWKIKEEDFPQLIKGAKGGSLNNNPRDTSDEDLIELLYKMTGLY</sequence>
<dbReference type="FunFam" id="3.40.50.1970:FF:000003">
    <property type="entry name" value="Alcohol dehydrogenase, iron-containing"/>
    <property type="match status" value="1"/>
</dbReference>
<dbReference type="GO" id="GO:0046872">
    <property type="term" value="F:metal ion binding"/>
    <property type="evidence" value="ECO:0007669"/>
    <property type="project" value="InterPro"/>
</dbReference>
<evidence type="ECO:0000256" key="2">
    <source>
        <dbReference type="ARBA" id="ARBA00023002"/>
    </source>
</evidence>
<dbReference type="Pfam" id="PF00465">
    <property type="entry name" value="Fe-ADH"/>
    <property type="match status" value="1"/>
</dbReference>
<evidence type="ECO:0000256" key="1">
    <source>
        <dbReference type="ARBA" id="ARBA00007358"/>
    </source>
</evidence>
<dbReference type="InterPro" id="IPR056798">
    <property type="entry name" value="ADH_Fe_C"/>
</dbReference>
<dbReference type="EMBL" id="MEYH01000014">
    <property type="protein sequence ID" value="OGD17200.1"/>
    <property type="molecule type" value="Genomic_DNA"/>
</dbReference>
<name>A0A1F5AFF7_9BACT</name>
<dbReference type="Gene3D" id="3.40.50.1970">
    <property type="match status" value="1"/>
</dbReference>
<dbReference type="PANTHER" id="PTHR11496">
    <property type="entry name" value="ALCOHOL DEHYDROGENASE"/>
    <property type="match status" value="1"/>
</dbReference>
<dbReference type="Proteomes" id="UP000177701">
    <property type="component" value="Unassembled WGS sequence"/>
</dbReference>
<protein>
    <submittedName>
        <fullName evidence="5">Uncharacterized protein</fullName>
    </submittedName>
</protein>
<dbReference type="Pfam" id="PF25137">
    <property type="entry name" value="ADH_Fe_C"/>
    <property type="match status" value="1"/>
</dbReference>
<feature type="domain" description="Alcohol dehydrogenase iron-type/glycerol dehydrogenase GldA" evidence="3">
    <location>
        <begin position="6"/>
        <end position="178"/>
    </location>
</feature>
<dbReference type="CDD" id="cd08183">
    <property type="entry name" value="Fe-ADH-like"/>
    <property type="match status" value="1"/>
</dbReference>
<comment type="similarity">
    <text evidence="1">Belongs to the iron-containing alcohol dehydrogenase family.</text>
</comment>
<feature type="domain" description="Fe-containing alcohol dehydrogenase-like C-terminal" evidence="4">
    <location>
        <begin position="189"/>
        <end position="381"/>
    </location>
</feature>
<dbReference type="SUPFAM" id="SSF56796">
    <property type="entry name" value="Dehydroquinate synthase-like"/>
    <property type="match status" value="1"/>
</dbReference>
<comment type="caution">
    <text evidence="5">The sequence shown here is derived from an EMBL/GenBank/DDBJ whole genome shotgun (WGS) entry which is preliminary data.</text>
</comment>
<dbReference type="AlphaFoldDB" id="A0A1F5AFF7"/>
<dbReference type="GO" id="GO:0004022">
    <property type="term" value="F:alcohol dehydrogenase (NAD+) activity"/>
    <property type="evidence" value="ECO:0007669"/>
    <property type="project" value="TreeGrafter"/>
</dbReference>
<dbReference type="Gene3D" id="1.20.1090.10">
    <property type="entry name" value="Dehydroquinate synthase-like - alpha domain"/>
    <property type="match status" value="1"/>
</dbReference>
<proteinExistence type="inferred from homology"/>
<evidence type="ECO:0000313" key="5">
    <source>
        <dbReference type="EMBL" id="OGD17200.1"/>
    </source>
</evidence>
<keyword evidence="2" id="KW-0560">Oxidoreductase</keyword>
<dbReference type="InterPro" id="IPR039697">
    <property type="entry name" value="Alcohol_dehydrogenase_Fe"/>
</dbReference>
<dbReference type="InterPro" id="IPR001670">
    <property type="entry name" value="ADH_Fe/GldA"/>
</dbReference>
<reference evidence="5 6" key="1">
    <citation type="journal article" date="2016" name="Nat. Commun.">
        <title>Thousands of microbial genomes shed light on interconnected biogeochemical processes in an aquifer system.</title>
        <authorList>
            <person name="Anantharaman K."/>
            <person name="Brown C.T."/>
            <person name="Hug L.A."/>
            <person name="Sharon I."/>
            <person name="Castelle C.J."/>
            <person name="Probst A.J."/>
            <person name="Thomas B.C."/>
            <person name="Singh A."/>
            <person name="Wilkins M.J."/>
            <person name="Karaoz U."/>
            <person name="Brodie E.L."/>
            <person name="Williams K.H."/>
            <person name="Hubbard S.S."/>
            <person name="Banfield J.F."/>
        </authorList>
    </citation>
    <scope>NUCLEOTIDE SEQUENCE [LARGE SCALE GENOMIC DNA]</scope>
</reference>
<evidence type="ECO:0000313" key="6">
    <source>
        <dbReference type="Proteomes" id="UP000177701"/>
    </source>
</evidence>
<accession>A0A1F5AFF7</accession>
<dbReference type="FunFam" id="1.20.1090.10:FF:000001">
    <property type="entry name" value="Aldehyde-alcohol dehydrogenase"/>
    <property type="match status" value="1"/>
</dbReference>
<organism evidence="5 6">
    <name type="scientific">Candidatus Sediminicultor quintus</name>
    <dbReference type="NCBI Taxonomy" id="1797291"/>
    <lineage>
        <taxon>Bacteria</taxon>
        <taxon>Pseudomonadati</taxon>
        <taxon>Atribacterota</taxon>
        <taxon>Candidatus Phoenicimicrobiia</taxon>
        <taxon>Candidatus Pheonicimicrobiales</taxon>
        <taxon>Candidatus Phoenicimicrobiaceae</taxon>
        <taxon>Candidatus Sediminicultor</taxon>
    </lineage>
</organism>
<evidence type="ECO:0000259" key="3">
    <source>
        <dbReference type="Pfam" id="PF00465"/>
    </source>
</evidence>
<evidence type="ECO:0000259" key="4">
    <source>
        <dbReference type="Pfam" id="PF25137"/>
    </source>
</evidence>
<gene>
    <name evidence="5" type="ORF">A2V47_06240</name>
</gene>